<evidence type="ECO:0000313" key="7">
    <source>
        <dbReference type="Proteomes" id="UP001229355"/>
    </source>
</evidence>
<reference evidence="6 7" key="1">
    <citation type="submission" date="2023-03" db="EMBL/GenBank/DDBJ databases">
        <authorList>
            <person name="Kaur S."/>
            <person name="Espinosa-Saiz D."/>
            <person name="Velazquez E."/>
            <person name="Menendez E."/>
            <person name="diCenzo G.C."/>
        </authorList>
    </citation>
    <scope>NUCLEOTIDE SEQUENCE [LARGE SCALE GENOMIC DNA]</scope>
    <source>
        <strain evidence="6 7">LMG 24692</strain>
    </source>
</reference>
<evidence type="ECO:0000256" key="1">
    <source>
        <dbReference type="ARBA" id="ARBA00023015"/>
    </source>
</evidence>
<dbReference type="PANTHER" id="PTHR46796">
    <property type="entry name" value="HTH-TYPE TRANSCRIPTIONAL ACTIVATOR RHAS-RELATED"/>
    <property type="match status" value="1"/>
</dbReference>
<evidence type="ECO:0000256" key="2">
    <source>
        <dbReference type="ARBA" id="ARBA00023125"/>
    </source>
</evidence>
<name>A0ABY8DLM2_9HYPH</name>
<dbReference type="SUPFAM" id="SSF46689">
    <property type="entry name" value="Homeodomain-like"/>
    <property type="match status" value="1"/>
</dbReference>
<proteinExistence type="predicted"/>
<sequence length="383" mass="42289">MSKESGSGDSPPEVSAWPAHLERRRWPREPTARGEHQAIAHPGLVPSHFSTLGLPPAEQFDAWRGHMAPLIDVRLPDGKSPDEGFPAEQVGWHLGDLLVVQQRTPGYSYERSRAMLRSSPIDHWNVGVFRSGRAWTEVDRHVTETGPGELFFRSLGYPYRGRVTESVAVLLFMPYELLADDASKLDGANNSVLSGSLAELLINYINGIESSLSTIAAPEVPRIVRTIRDMIVACAASSTRPDAAGSPVNMGMMERAHRYIHLNLHSGELTPDAMCRALGISRTRLYQLFEPSGGVLNYIRRRRLLQAYADLSDPTNKRPISEIAEAAGFDVAANFTRAFNHEFGANPRDIRKMAAAEQHVAPLALSERPRGTTIGDWLKSVQV</sequence>
<dbReference type="Gene3D" id="1.10.10.60">
    <property type="entry name" value="Homeodomain-like"/>
    <property type="match status" value="1"/>
</dbReference>
<evidence type="ECO:0000313" key="6">
    <source>
        <dbReference type="EMBL" id="WEX90602.1"/>
    </source>
</evidence>
<feature type="region of interest" description="Disordered" evidence="4">
    <location>
        <begin position="1"/>
        <end position="33"/>
    </location>
</feature>
<evidence type="ECO:0000256" key="3">
    <source>
        <dbReference type="ARBA" id="ARBA00023163"/>
    </source>
</evidence>
<dbReference type="PANTHER" id="PTHR46796:SF6">
    <property type="entry name" value="ARAC SUBFAMILY"/>
    <property type="match status" value="1"/>
</dbReference>
<gene>
    <name evidence="6" type="ORF">PZN02_004155</name>
</gene>
<feature type="domain" description="HTH araC/xylS-type" evidence="5">
    <location>
        <begin position="254"/>
        <end position="353"/>
    </location>
</feature>
<accession>A0ABY8DLM2</accession>
<keyword evidence="1" id="KW-0805">Transcription regulation</keyword>
<dbReference type="Proteomes" id="UP001229355">
    <property type="component" value="Chromosome 2"/>
</dbReference>
<dbReference type="RefSeq" id="WP_280662566.1">
    <property type="nucleotide sequence ID" value="NZ_CP120374.1"/>
</dbReference>
<organism evidence="6 7">
    <name type="scientific">Sinorhizobium garamanticum</name>
    <dbReference type="NCBI Taxonomy" id="680247"/>
    <lineage>
        <taxon>Bacteria</taxon>
        <taxon>Pseudomonadati</taxon>
        <taxon>Pseudomonadota</taxon>
        <taxon>Alphaproteobacteria</taxon>
        <taxon>Hyphomicrobiales</taxon>
        <taxon>Rhizobiaceae</taxon>
        <taxon>Sinorhizobium/Ensifer group</taxon>
        <taxon>Sinorhizobium</taxon>
    </lineage>
</organism>
<evidence type="ECO:0000256" key="4">
    <source>
        <dbReference type="SAM" id="MobiDB-lite"/>
    </source>
</evidence>
<dbReference type="InterPro" id="IPR009057">
    <property type="entry name" value="Homeodomain-like_sf"/>
</dbReference>
<keyword evidence="7" id="KW-1185">Reference proteome</keyword>
<dbReference type="PROSITE" id="PS01124">
    <property type="entry name" value="HTH_ARAC_FAMILY_2"/>
    <property type="match status" value="1"/>
</dbReference>
<keyword evidence="2" id="KW-0238">DNA-binding</keyword>
<dbReference type="SMART" id="SM00342">
    <property type="entry name" value="HTH_ARAC"/>
    <property type="match status" value="1"/>
</dbReference>
<evidence type="ECO:0000259" key="5">
    <source>
        <dbReference type="PROSITE" id="PS01124"/>
    </source>
</evidence>
<protein>
    <submittedName>
        <fullName evidence="6">AraC family transcriptional regulator</fullName>
    </submittedName>
</protein>
<keyword evidence="3" id="KW-0804">Transcription</keyword>
<dbReference type="InterPro" id="IPR050204">
    <property type="entry name" value="AraC_XylS_family_regulators"/>
</dbReference>
<dbReference type="EMBL" id="CP120374">
    <property type="protein sequence ID" value="WEX90602.1"/>
    <property type="molecule type" value="Genomic_DNA"/>
</dbReference>
<dbReference type="InterPro" id="IPR018060">
    <property type="entry name" value="HTH_AraC"/>
</dbReference>
<dbReference type="Pfam" id="PF12833">
    <property type="entry name" value="HTH_18"/>
    <property type="match status" value="1"/>
</dbReference>